<name>A0A851ASU4_PICGY</name>
<feature type="non-terminal residue" evidence="7">
    <location>
        <position position="1"/>
    </location>
</feature>
<gene>
    <name evidence="7" type="primary">Tmem200a</name>
    <name evidence="7" type="ORF">PICGYM_R08445</name>
</gene>
<keyword evidence="4 6" id="KW-1133">Transmembrane helix</keyword>
<organism evidence="7 8">
    <name type="scientific">Picathartes gymnocephalus</name>
    <name type="common">White-necked rockfowl</name>
    <dbReference type="NCBI Taxonomy" id="175131"/>
    <lineage>
        <taxon>Eukaryota</taxon>
        <taxon>Metazoa</taxon>
        <taxon>Chordata</taxon>
        <taxon>Craniata</taxon>
        <taxon>Vertebrata</taxon>
        <taxon>Euteleostomi</taxon>
        <taxon>Archelosauria</taxon>
        <taxon>Archosauria</taxon>
        <taxon>Dinosauria</taxon>
        <taxon>Saurischia</taxon>
        <taxon>Theropoda</taxon>
        <taxon>Coelurosauria</taxon>
        <taxon>Aves</taxon>
        <taxon>Neognathae</taxon>
        <taxon>Neoaves</taxon>
        <taxon>Telluraves</taxon>
        <taxon>Australaves</taxon>
        <taxon>Passeriformes</taxon>
        <taxon>Picathartidae</taxon>
        <taxon>Picathartes</taxon>
    </lineage>
</organism>
<comment type="similarity">
    <text evidence="2">Belongs to the TMEM200 family.</text>
</comment>
<evidence type="ECO:0000313" key="7">
    <source>
        <dbReference type="EMBL" id="NWI36735.1"/>
    </source>
</evidence>
<feature type="transmembrane region" description="Helical" evidence="6">
    <location>
        <begin position="127"/>
        <end position="147"/>
    </location>
</feature>
<dbReference type="Pfam" id="PF10177">
    <property type="entry name" value="DUF2371"/>
    <property type="match status" value="1"/>
</dbReference>
<evidence type="ECO:0000313" key="8">
    <source>
        <dbReference type="Proteomes" id="UP000631391"/>
    </source>
</evidence>
<dbReference type="PANTHER" id="PTHR31815:SF0">
    <property type="entry name" value="TRANSMEMBRANE PROTEIN 200A"/>
    <property type="match status" value="1"/>
</dbReference>
<protein>
    <submittedName>
        <fullName evidence="7">T200A protein</fullName>
    </submittedName>
</protein>
<accession>A0A851ASU4</accession>
<reference evidence="7" key="1">
    <citation type="submission" date="2019-10" db="EMBL/GenBank/DDBJ databases">
        <title>Bird 10,000 Genomes (B10K) Project - Family phase.</title>
        <authorList>
            <person name="Zhang G."/>
        </authorList>
    </citation>
    <scope>NUCLEOTIDE SEQUENCE</scope>
    <source>
        <strain evidence="7">B10K-DU-012-30</strain>
        <tissue evidence="7">Muscle</tissue>
    </source>
</reference>
<comment type="subcellular location">
    <subcellularLocation>
        <location evidence="1">Membrane</location>
        <topology evidence="1">Multi-pass membrane protein</topology>
    </subcellularLocation>
</comment>
<proteinExistence type="inferred from homology"/>
<sequence>MIATGGVITGLAALKRQDSARSQQHVNLAGVPVPEEKKPVRRRPRTDVVIVRGKIRLYSPSGFFLVLGVLIAFFGIAMAILGYWPQKEQLLGSEDNPSVNETRTPRSQGSILLRFFEQHMHSDKMKMLGPFTMGIGIFIFICANAILHENRDKETKIIHMRDIYSTVIDIHTLRIREQKQLSGAFTGLLGEELRHSGSSCASRLAANTVAPFSGFKSNLRMDSSAEEDEITLNEDRTTSSLLPPLLVEQSGSVFGLYPHSSKASDDKNTNSIKCETKSIVSSSISAFTLPVIKLNNCVIDEPSIDNITEDSEITKSQSRNLSMDSLAIPLADTNESYRPAGSMLPRHSSFVDTASDPFKSSMTLGPSTGKLLSPGAARKQFGSNTSLHLLSSHSKSLDLDRGPSTLTVQAEQRKHPSWPRLDRSNSKGYVKLENKEDPMDRLLVPQAAVKKDFTNKEKLLMISRSHNNLSFEHDEFLSNNLKRGTSETRF</sequence>
<evidence type="ECO:0000256" key="2">
    <source>
        <dbReference type="ARBA" id="ARBA00005308"/>
    </source>
</evidence>
<comment type="caution">
    <text evidence="7">The sequence shown here is derived from an EMBL/GenBank/DDBJ whole genome shotgun (WGS) entry which is preliminary data.</text>
</comment>
<feature type="non-terminal residue" evidence="7">
    <location>
        <position position="490"/>
    </location>
</feature>
<evidence type="ECO:0000256" key="3">
    <source>
        <dbReference type="ARBA" id="ARBA00022692"/>
    </source>
</evidence>
<keyword evidence="8" id="KW-1185">Reference proteome</keyword>
<dbReference type="OrthoDB" id="9994280at2759"/>
<evidence type="ECO:0000256" key="4">
    <source>
        <dbReference type="ARBA" id="ARBA00022989"/>
    </source>
</evidence>
<evidence type="ECO:0000256" key="6">
    <source>
        <dbReference type="SAM" id="Phobius"/>
    </source>
</evidence>
<evidence type="ECO:0000256" key="5">
    <source>
        <dbReference type="ARBA" id="ARBA00023136"/>
    </source>
</evidence>
<keyword evidence="3 6" id="KW-0812">Transmembrane</keyword>
<dbReference type="Proteomes" id="UP000631391">
    <property type="component" value="Unassembled WGS sequence"/>
</dbReference>
<dbReference type="AlphaFoldDB" id="A0A851ASU4"/>
<dbReference type="InterPro" id="IPR018787">
    <property type="entry name" value="DUF2371_TMEM200"/>
</dbReference>
<dbReference type="PANTHER" id="PTHR31815">
    <property type="entry name" value="AGAP005329-PA"/>
    <property type="match status" value="1"/>
</dbReference>
<feature type="transmembrane region" description="Helical" evidence="6">
    <location>
        <begin position="62"/>
        <end position="84"/>
    </location>
</feature>
<dbReference type="EMBL" id="WEKY01007664">
    <property type="protein sequence ID" value="NWI36735.1"/>
    <property type="molecule type" value="Genomic_DNA"/>
</dbReference>
<dbReference type="GO" id="GO:0016020">
    <property type="term" value="C:membrane"/>
    <property type="evidence" value="ECO:0007669"/>
    <property type="project" value="UniProtKB-SubCell"/>
</dbReference>
<evidence type="ECO:0000256" key="1">
    <source>
        <dbReference type="ARBA" id="ARBA00004141"/>
    </source>
</evidence>
<keyword evidence="5 6" id="KW-0472">Membrane</keyword>